<proteinExistence type="predicted"/>
<comment type="caution">
    <text evidence="1">The sequence shown here is derived from an EMBL/GenBank/DDBJ whole genome shotgun (WGS) entry which is preliminary data.</text>
</comment>
<gene>
    <name evidence="1" type="ORF">OS125_11345</name>
</gene>
<reference evidence="1" key="1">
    <citation type="submission" date="2022-11" db="EMBL/GenBank/DDBJ databases">
        <title>Corynebacterium sp. isolated from Penguins.</title>
        <authorList>
            <person name="Sedlar K."/>
            <person name="Svec P."/>
        </authorList>
    </citation>
    <scope>NUCLEOTIDE SEQUENCE</scope>
    <source>
        <strain evidence="1">P7003</strain>
    </source>
</reference>
<name>A0ABT3WUC1_9CORY</name>
<dbReference type="Proteomes" id="UP001081709">
    <property type="component" value="Unassembled WGS sequence"/>
</dbReference>
<protein>
    <recommendedName>
        <fullName evidence="3">DUF2190 domain-containing protein</fullName>
    </recommendedName>
</protein>
<sequence length="139" mass="13911">MSTPVLRLGPDSFPVKTAVKKFRLVKLEEGGISHADASSDVFGAVAADGQPASARDGDNTVVHGPAQTVAVHYGPATVRLEVDGTASDIKMGAKLYAAADGKATASAGSTPAVAVAVRNGGSGVPNTIIARLLTPVFAS</sequence>
<evidence type="ECO:0000313" key="2">
    <source>
        <dbReference type="Proteomes" id="UP001081709"/>
    </source>
</evidence>
<evidence type="ECO:0000313" key="1">
    <source>
        <dbReference type="EMBL" id="MCX7445827.1"/>
    </source>
</evidence>
<dbReference type="EMBL" id="JAPMKV010000010">
    <property type="protein sequence ID" value="MCX7445827.1"/>
    <property type="molecule type" value="Genomic_DNA"/>
</dbReference>
<organism evidence="1 2">
    <name type="scientific">Corynebacterium pygosceleis</name>
    <dbReference type="NCBI Taxonomy" id="2800406"/>
    <lineage>
        <taxon>Bacteria</taxon>
        <taxon>Bacillati</taxon>
        <taxon>Actinomycetota</taxon>
        <taxon>Actinomycetes</taxon>
        <taxon>Mycobacteriales</taxon>
        <taxon>Corynebacteriaceae</taxon>
        <taxon>Corynebacterium</taxon>
    </lineage>
</organism>
<evidence type="ECO:0008006" key="3">
    <source>
        <dbReference type="Google" id="ProtNLM"/>
    </source>
</evidence>
<dbReference type="RefSeq" id="WP_248086482.1">
    <property type="nucleotide sequence ID" value="NZ_JALNJC010000012.1"/>
</dbReference>
<keyword evidence="2" id="KW-1185">Reference proteome</keyword>
<accession>A0ABT3WUC1</accession>